<dbReference type="EMBL" id="AP027081">
    <property type="protein sequence ID" value="BDU76177.1"/>
    <property type="molecule type" value="Genomic_DNA"/>
</dbReference>
<dbReference type="GO" id="GO:0016791">
    <property type="term" value="F:phosphatase activity"/>
    <property type="evidence" value="ECO:0007669"/>
    <property type="project" value="TreeGrafter"/>
</dbReference>
<proteinExistence type="predicted"/>
<dbReference type="InterPro" id="IPR050275">
    <property type="entry name" value="PGM_Phosphatase"/>
</dbReference>
<dbReference type="PANTHER" id="PTHR48100:SF10">
    <property type="entry name" value="2-CARBOXY-D-ARABINITOL-1-PHOSPHATASE-RELATED"/>
    <property type="match status" value="1"/>
</dbReference>
<evidence type="ECO:0000313" key="3">
    <source>
        <dbReference type="Proteomes" id="UP001228113"/>
    </source>
</evidence>
<evidence type="ECO:0000256" key="1">
    <source>
        <dbReference type="PIRSR" id="PIRSR613078-2"/>
    </source>
</evidence>
<dbReference type="Gene3D" id="3.40.50.1240">
    <property type="entry name" value="Phosphoglycerate mutase-like"/>
    <property type="match status" value="1"/>
</dbReference>
<dbReference type="InterPro" id="IPR013078">
    <property type="entry name" value="His_Pase_superF_clade-1"/>
</dbReference>
<dbReference type="Pfam" id="PF00300">
    <property type="entry name" value="His_Phos_1"/>
    <property type="match status" value="1"/>
</dbReference>
<dbReference type="SMART" id="SM00855">
    <property type="entry name" value="PGAM"/>
    <property type="match status" value="1"/>
</dbReference>
<dbReference type="Proteomes" id="UP001228113">
    <property type="component" value="Chromosome"/>
</dbReference>
<name>A0AA48KDC6_9BACT</name>
<feature type="binding site" evidence="1">
    <location>
        <begin position="7"/>
        <end position="14"/>
    </location>
    <ligand>
        <name>substrate</name>
    </ligand>
</feature>
<dbReference type="KEGG" id="msea:METESE_11350"/>
<dbReference type="CDD" id="cd07067">
    <property type="entry name" value="HP_PGM_like"/>
    <property type="match status" value="1"/>
</dbReference>
<evidence type="ECO:0000313" key="2">
    <source>
        <dbReference type="EMBL" id="BDU76177.1"/>
    </source>
</evidence>
<sequence length="214" mass="24036">MRILLARHGETAWNVEGRHQGQTFDIPLSPVGRDQAAALGRRLEGLPVARAVSSPLLRARQTAELALGDRRDRLTLDPRLVEISHGTWEGRLATEIESEQPDLRRAWRETPHQVRLPGGESFQDVTDRAWPAFLDACAGLEREDIAFIMTHDGVNRALLAKILGLDLSRVWAFRQAATCLNLLEGDRPDRLQVVRLNDASHLVDLFGEVVHRKL</sequence>
<dbReference type="AlphaFoldDB" id="A0AA48KDC6"/>
<dbReference type="SUPFAM" id="SSF53254">
    <property type="entry name" value="Phosphoglycerate mutase-like"/>
    <property type="match status" value="1"/>
</dbReference>
<organism evidence="2 3">
    <name type="scientific">Mesoterricola sediminis</name>
    <dbReference type="NCBI Taxonomy" id="2927980"/>
    <lineage>
        <taxon>Bacteria</taxon>
        <taxon>Pseudomonadati</taxon>
        <taxon>Acidobacteriota</taxon>
        <taxon>Holophagae</taxon>
        <taxon>Holophagales</taxon>
        <taxon>Holophagaceae</taxon>
        <taxon>Mesoterricola</taxon>
    </lineage>
</organism>
<gene>
    <name evidence="2" type="primary">pgmA</name>
    <name evidence="2" type="ORF">METESE_11350</name>
</gene>
<reference evidence="2" key="1">
    <citation type="journal article" date="2023" name="Int. J. Syst. Evol. Microbiol.">
        <title>Mesoterricola silvestris gen. nov., sp. nov., Mesoterricola sediminis sp. nov., Geothrix oryzae sp. nov., Geothrix edaphica sp. nov., Geothrix rubra sp. nov., and Geothrix limicola sp. nov., six novel members of Acidobacteriota isolated from soils.</title>
        <authorList>
            <person name="Itoh H."/>
            <person name="Sugisawa Y."/>
            <person name="Mise K."/>
            <person name="Xu Z."/>
            <person name="Kuniyasu M."/>
            <person name="Ushijima N."/>
            <person name="Kawano K."/>
            <person name="Kobayashi E."/>
            <person name="Shiratori Y."/>
            <person name="Masuda Y."/>
            <person name="Senoo K."/>
        </authorList>
    </citation>
    <scope>NUCLEOTIDE SEQUENCE</scope>
    <source>
        <strain evidence="2">W786</strain>
    </source>
</reference>
<dbReference type="PROSITE" id="PS00175">
    <property type="entry name" value="PG_MUTASE"/>
    <property type="match status" value="1"/>
</dbReference>
<dbReference type="RefSeq" id="WP_316411243.1">
    <property type="nucleotide sequence ID" value="NZ_AP027081.1"/>
</dbReference>
<dbReference type="InterPro" id="IPR001345">
    <property type="entry name" value="PG/BPGM_mutase_AS"/>
</dbReference>
<dbReference type="InterPro" id="IPR029033">
    <property type="entry name" value="His_PPase_superfam"/>
</dbReference>
<feature type="binding site" evidence="1">
    <location>
        <position position="58"/>
    </location>
    <ligand>
        <name>substrate</name>
    </ligand>
</feature>
<dbReference type="PANTHER" id="PTHR48100">
    <property type="entry name" value="BROAD-SPECIFICITY PHOSPHATASE YOR283W-RELATED"/>
    <property type="match status" value="1"/>
</dbReference>
<keyword evidence="3" id="KW-1185">Reference proteome</keyword>
<protein>
    <submittedName>
        <fullName evidence="2">Phosphoglycerate mutase</fullName>
    </submittedName>
</protein>
<accession>A0AA48KDC6</accession>